<dbReference type="AlphaFoldDB" id="A0ABD6ECN7"/>
<evidence type="ECO:0000313" key="2">
    <source>
        <dbReference type="EMBL" id="MFH4977421.1"/>
    </source>
</evidence>
<comment type="caution">
    <text evidence="2">The sequence shown here is derived from an EMBL/GenBank/DDBJ whole genome shotgun (WGS) entry which is preliminary data.</text>
</comment>
<dbReference type="Proteomes" id="UP001608902">
    <property type="component" value="Unassembled WGS sequence"/>
</dbReference>
<sequence length="211" mass="22600">MQTKQVILVLCYISVSKCADLIRQCSCDEVRPCALKAMNAIMPCVAKCKAAGDKAGLNAEVFKKCFARNLIPFEAAISCSVRRFPNSCSMDGSSKLISKRYLSSLELAIANEVTSTLHRSGIALEEVAGITGTAQKLVGCMKSCLTKKVGKCQKKAKCGLDLPSDAVLIETGKQCAVSSGVDNSVIRSVCNCFVAAGMQQLQTICRRLNVF</sequence>
<proteinExistence type="predicted"/>
<protein>
    <submittedName>
        <fullName evidence="2">Uncharacterized protein</fullName>
    </submittedName>
</protein>
<name>A0ABD6ECN7_9BILA</name>
<keyword evidence="1" id="KW-0732">Signal</keyword>
<reference evidence="2 3" key="1">
    <citation type="submission" date="2024-08" db="EMBL/GenBank/DDBJ databases">
        <title>Gnathostoma spinigerum genome.</title>
        <authorList>
            <person name="Gonzalez-Bertolin B."/>
            <person name="Monzon S."/>
            <person name="Zaballos A."/>
            <person name="Jimenez P."/>
            <person name="Dekumyoy P."/>
            <person name="Varona S."/>
            <person name="Cuesta I."/>
            <person name="Sumanam S."/>
            <person name="Adisakwattana P."/>
            <person name="Gasser R.B."/>
            <person name="Hernandez-Gonzalez A."/>
            <person name="Young N.D."/>
            <person name="Perteguer M.J."/>
        </authorList>
    </citation>
    <scope>NUCLEOTIDE SEQUENCE [LARGE SCALE GENOMIC DNA]</scope>
    <source>
        <strain evidence="2">AL3</strain>
        <tissue evidence="2">Liver</tissue>
    </source>
</reference>
<feature type="signal peptide" evidence="1">
    <location>
        <begin position="1"/>
        <end position="18"/>
    </location>
</feature>
<organism evidence="2 3">
    <name type="scientific">Gnathostoma spinigerum</name>
    <dbReference type="NCBI Taxonomy" id="75299"/>
    <lineage>
        <taxon>Eukaryota</taxon>
        <taxon>Metazoa</taxon>
        <taxon>Ecdysozoa</taxon>
        <taxon>Nematoda</taxon>
        <taxon>Chromadorea</taxon>
        <taxon>Rhabditida</taxon>
        <taxon>Spirurina</taxon>
        <taxon>Gnathostomatomorpha</taxon>
        <taxon>Gnathostomatoidea</taxon>
        <taxon>Gnathostomatidae</taxon>
        <taxon>Gnathostoma</taxon>
    </lineage>
</organism>
<evidence type="ECO:0000313" key="3">
    <source>
        <dbReference type="Proteomes" id="UP001608902"/>
    </source>
</evidence>
<feature type="chain" id="PRO_5044765617" evidence="1">
    <location>
        <begin position="19"/>
        <end position="211"/>
    </location>
</feature>
<evidence type="ECO:0000256" key="1">
    <source>
        <dbReference type="SAM" id="SignalP"/>
    </source>
</evidence>
<dbReference type="EMBL" id="JBGFUD010002289">
    <property type="protein sequence ID" value="MFH4977421.1"/>
    <property type="molecule type" value="Genomic_DNA"/>
</dbReference>
<accession>A0ABD6ECN7</accession>
<keyword evidence="3" id="KW-1185">Reference proteome</keyword>
<dbReference type="PANTHER" id="PTHR34401">
    <property type="entry name" value="PROTEIN CBG12388-RELATED"/>
    <property type="match status" value="1"/>
</dbReference>
<dbReference type="PANTHER" id="PTHR34401:SF3">
    <property type="entry name" value="DB DOMAIN-CONTAINING PROTEIN"/>
    <property type="match status" value="1"/>
</dbReference>
<gene>
    <name evidence="2" type="ORF">AB6A40_004130</name>
</gene>